<dbReference type="AlphaFoldDB" id="A0A5M6CIP1"/>
<protein>
    <submittedName>
        <fullName evidence="6">Metalloprotease</fullName>
    </submittedName>
</protein>
<evidence type="ECO:0000256" key="5">
    <source>
        <dbReference type="SAM" id="Phobius"/>
    </source>
</evidence>
<comment type="subcellular location">
    <subcellularLocation>
        <location evidence="1">Membrane</location>
        <topology evidence="1">Single-pass membrane protein</topology>
    </subcellularLocation>
</comment>
<proteinExistence type="predicted"/>
<keyword evidence="2 5" id="KW-0812">Transmembrane</keyword>
<keyword evidence="3 5" id="KW-1133">Transmembrane helix</keyword>
<evidence type="ECO:0000256" key="1">
    <source>
        <dbReference type="ARBA" id="ARBA00004167"/>
    </source>
</evidence>
<feature type="transmembrane region" description="Helical" evidence="5">
    <location>
        <begin position="21"/>
        <end position="42"/>
    </location>
</feature>
<dbReference type="Proteomes" id="UP000325141">
    <property type="component" value="Unassembled WGS sequence"/>
</dbReference>
<accession>A0A5M6CIP1</accession>
<dbReference type="PANTHER" id="PTHR30168">
    <property type="entry name" value="PUTATIVE MEMBRANE PROTEIN YPFJ"/>
    <property type="match status" value="1"/>
</dbReference>
<evidence type="ECO:0000313" key="6">
    <source>
        <dbReference type="EMBL" id="KAA5534330.1"/>
    </source>
</evidence>
<organism evidence="6 7">
    <name type="scientific">Paenimyroides baculatum</name>
    <dbReference type="NCBI Taxonomy" id="2608000"/>
    <lineage>
        <taxon>Bacteria</taxon>
        <taxon>Pseudomonadati</taxon>
        <taxon>Bacteroidota</taxon>
        <taxon>Flavobacteriia</taxon>
        <taxon>Flavobacteriales</taxon>
        <taxon>Flavobacteriaceae</taxon>
        <taxon>Paenimyroides</taxon>
    </lineage>
</organism>
<evidence type="ECO:0000313" key="7">
    <source>
        <dbReference type="Proteomes" id="UP000325141"/>
    </source>
</evidence>
<keyword evidence="7" id="KW-1185">Reference proteome</keyword>
<dbReference type="Pfam" id="PF04228">
    <property type="entry name" value="Zn_peptidase"/>
    <property type="match status" value="1"/>
</dbReference>
<dbReference type="PANTHER" id="PTHR30168:SF0">
    <property type="entry name" value="INNER MEMBRANE PROTEIN"/>
    <property type="match status" value="1"/>
</dbReference>
<keyword evidence="6" id="KW-0482">Metalloprotease</keyword>
<reference evidence="6 7" key="1">
    <citation type="submission" date="2019-09" db="EMBL/GenBank/DDBJ databases">
        <title>Genome sequence and assembly of Flavobacterium sp.</title>
        <authorList>
            <person name="Chhetri G."/>
        </authorList>
    </citation>
    <scope>NUCLEOTIDE SEQUENCE [LARGE SCALE GENOMIC DNA]</scope>
    <source>
        <strain evidence="6 7">SNL9</strain>
    </source>
</reference>
<gene>
    <name evidence="6" type="ORF">F0460_09485</name>
</gene>
<keyword evidence="6" id="KW-0645">Protease</keyword>
<sequence length="288" mass="31395">MKWERKSSGGFEDRRGMSGGGKAVVGGGIIGVVALLLTMFGGETGQVIGNILNQTQGTTQSSEQVKTRELSDEEITLGQFSEANFVYNNETWTQIFQENGQKYQEPGMVLFDDGVNTSCGSATSAAGPFYCPADQKIYMDLRFFEELRTRFGAKGGDFAIAYVIAHEVGHHIQTLVGTNQKVRQAQEGKGKAAANKLSVAQELQADFYAGVWASRNKEKLEAGDIEEAISAAQAVGDDAIQSKMQGHVQPETFTHGTSAERKAWFMKGYNTGDINQGDIETIYNSIRY</sequence>
<dbReference type="RefSeq" id="WP_150012588.1">
    <property type="nucleotide sequence ID" value="NZ_VWSG01000006.1"/>
</dbReference>
<evidence type="ECO:0000256" key="4">
    <source>
        <dbReference type="ARBA" id="ARBA00023136"/>
    </source>
</evidence>
<evidence type="ECO:0000256" key="2">
    <source>
        <dbReference type="ARBA" id="ARBA00022692"/>
    </source>
</evidence>
<keyword evidence="4 5" id="KW-0472">Membrane</keyword>
<dbReference type="InterPro" id="IPR007343">
    <property type="entry name" value="Uncharacterised_pept_Zn_put"/>
</dbReference>
<dbReference type="GO" id="GO:0016020">
    <property type="term" value="C:membrane"/>
    <property type="evidence" value="ECO:0007669"/>
    <property type="project" value="UniProtKB-SubCell"/>
</dbReference>
<keyword evidence="6" id="KW-0378">Hydrolase</keyword>
<evidence type="ECO:0000256" key="3">
    <source>
        <dbReference type="ARBA" id="ARBA00022989"/>
    </source>
</evidence>
<dbReference type="GO" id="GO:0008237">
    <property type="term" value="F:metallopeptidase activity"/>
    <property type="evidence" value="ECO:0007669"/>
    <property type="project" value="UniProtKB-KW"/>
</dbReference>
<comment type="caution">
    <text evidence="6">The sequence shown here is derived from an EMBL/GenBank/DDBJ whole genome shotgun (WGS) entry which is preliminary data.</text>
</comment>
<dbReference type="EMBL" id="VWSG01000006">
    <property type="protein sequence ID" value="KAA5534330.1"/>
    <property type="molecule type" value="Genomic_DNA"/>
</dbReference>
<dbReference type="GO" id="GO:0006508">
    <property type="term" value="P:proteolysis"/>
    <property type="evidence" value="ECO:0007669"/>
    <property type="project" value="UniProtKB-KW"/>
</dbReference>
<name>A0A5M6CIP1_9FLAO</name>